<protein>
    <submittedName>
        <fullName evidence="5">Metalloregulator ArsR/SmtB family transcription factor</fullName>
    </submittedName>
</protein>
<comment type="caution">
    <text evidence="5">The sequence shown here is derived from an EMBL/GenBank/DDBJ whole genome shotgun (WGS) entry which is preliminary data.</text>
</comment>
<dbReference type="SUPFAM" id="SSF46785">
    <property type="entry name" value="Winged helix' DNA-binding domain"/>
    <property type="match status" value="1"/>
</dbReference>
<keyword evidence="3" id="KW-0804">Transcription</keyword>
<evidence type="ECO:0000256" key="3">
    <source>
        <dbReference type="ARBA" id="ARBA00023163"/>
    </source>
</evidence>
<dbReference type="NCBIfam" id="NF033788">
    <property type="entry name" value="HTH_metalloreg"/>
    <property type="match status" value="1"/>
</dbReference>
<dbReference type="InterPro" id="IPR036388">
    <property type="entry name" value="WH-like_DNA-bd_sf"/>
</dbReference>
<dbReference type="PANTHER" id="PTHR43132:SF2">
    <property type="entry name" value="ARSENICAL RESISTANCE OPERON REPRESSOR ARSR-RELATED"/>
    <property type="match status" value="1"/>
</dbReference>
<keyword evidence="2" id="KW-0238">DNA-binding</keyword>
<evidence type="ECO:0000256" key="2">
    <source>
        <dbReference type="ARBA" id="ARBA00023125"/>
    </source>
</evidence>
<dbReference type="InterPro" id="IPR011991">
    <property type="entry name" value="ArsR-like_HTH"/>
</dbReference>
<evidence type="ECO:0000313" key="5">
    <source>
        <dbReference type="EMBL" id="MEA5666930.1"/>
    </source>
</evidence>
<dbReference type="RefSeq" id="WP_323438172.1">
    <property type="nucleotide sequence ID" value="NZ_JAYFUH010000063.1"/>
</dbReference>
<keyword evidence="1" id="KW-0805">Transcription regulation</keyword>
<sequence>METNQAIAALTALGHGTRLAAFRLLVEAGPDGRMAGEIAESLAVPNATLSFHLKELLHAGLVQSESVGRNVCYRADYTAMNALMAYLTHNCCAGSPDIRCAPAPTNSCC</sequence>
<dbReference type="SMART" id="SM00418">
    <property type="entry name" value="HTH_ARSR"/>
    <property type="match status" value="1"/>
</dbReference>
<dbReference type="CDD" id="cd00090">
    <property type="entry name" value="HTH_ARSR"/>
    <property type="match status" value="1"/>
</dbReference>
<reference evidence="5 6" key="1">
    <citation type="submission" date="2023-12" db="EMBL/GenBank/DDBJ databases">
        <title>Stenotrophomonas guangdongensis sp. nov., isolated from wilted pepper plants (Capsicum annuum).</title>
        <authorList>
            <person name="Qiu M."/>
            <person name="Li Y."/>
            <person name="Liu Q."/>
            <person name="Zhang X."/>
            <person name="Huang Y."/>
            <person name="Guo R."/>
            <person name="Hu M."/>
            <person name="Zhou J."/>
            <person name="Zhou X."/>
        </authorList>
    </citation>
    <scope>NUCLEOTIDE SEQUENCE [LARGE SCALE GENOMIC DNA]</scope>
    <source>
        <strain evidence="5 6">MH1</strain>
    </source>
</reference>
<accession>A0ABU5V4C3</accession>
<dbReference type="InterPro" id="IPR036390">
    <property type="entry name" value="WH_DNA-bd_sf"/>
</dbReference>
<dbReference type="EMBL" id="JAYFUH010000063">
    <property type="protein sequence ID" value="MEA5666930.1"/>
    <property type="molecule type" value="Genomic_DNA"/>
</dbReference>
<proteinExistence type="predicted"/>
<dbReference type="InterPro" id="IPR001845">
    <property type="entry name" value="HTH_ArsR_DNA-bd_dom"/>
</dbReference>
<keyword evidence="6" id="KW-1185">Reference proteome</keyword>
<dbReference type="Gene3D" id="1.10.10.10">
    <property type="entry name" value="Winged helix-like DNA-binding domain superfamily/Winged helix DNA-binding domain"/>
    <property type="match status" value="1"/>
</dbReference>
<name>A0ABU5V4C3_9GAMM</name>
<organism evidence="5 6">
    <name type="scientific">Stenotrophomonas capsici</name>
    <dbReference type="NCBI Taxonomy" id="3110230"/>
    <lineage>
        <taxon>Bacteria</taxon>
        <taxon>Pseudomonadati</taxon>
        <taxon>Pseudomonadota</taxon>
        <taxon>Gammaproteobacteria</taxon>
        <taxon>Lysobacterales</taxon>
        <taxon>Lysobacteraceae</taxon>
        <taxon>Stenotrophomonas</taxon>
    </lineage>
</organism>
<evidence type="ECO:0000256" key="1">
    <source>
        <dbReference type="ARBA" id="ARBA00023015"/>
    </source>
</evidence>
<gene>
    <name evidence="5" type="ORF">VA603_05195</name>
</gene>
<feature type="domain" description="HTH arsR-type" evidence="4">
    <location>
        <begin position="1"/>
        <end position="95"/>
    </location>
</feature>
<dbReference type="InterPro" id="IPR051011">
    <property type="entry name" value="Metal_resp_trans_reg"/>
</dbReference>
<dbReference type="PROSITE" id="PS50987">
    <property type="entry name" value="HTH_ARSR_2"/>
    <property type="match status" value="1"/>
</dbReference>
<dbReference type="Proteomes" id="UP001301653">
    <property type="component" value="Unassembled WGS sequence"/>
</dbReference>
<dbReference type="PANTHER" id="PTHR43132">
    <property type="entry name" value="ARSENICAL RESISTANCE OPERON REPRESSOR ARSR-RELATED"/>
    <property type="match status" value="1"/>
</dbReference>
<evidence type="ECO:0000259" key="4">
    <source>
        <dbReference type="PROSITE" id="PS50987"/>
    </source>
</evidence>
<dbReference type="Pfam" id="PF12840">
    <property type="entry name" value="HTH_20"/>
    <property type="match status" value="1"/>
</dbReference>
<evidence type="ECO:0000313" key="6">
    <source>
        <dbReference type="Proteomes" id="UP001301653"/>
    </source>
</evidence>